<protein>
    <submittedName>
        <fullName evidence="1">Uncharacterized protein</fullName>
    </submittedName>
</protein>
<keyword evidence="2" id="KW-1185">Reference proteome</keyword>
<name>A0ABV5VQF6_9BACL</name>
<sequence length="90" mass="10593">MKLNEALFNWLQIRLVAEARPEDNAARETESFFAEILRDDHNLQDVRIAVTDDTTLHVRYEHEGETKAQRFDKEHAEQLLRDIAANPKYN</sequence>
<gene>
    <name evidence="1" type="ORF">ACFFNY_02895</name>
</gene>
<dbReference type="RefSeq" id="WP_344906970.1">
    <property type="nucleotide sequence ID" value="NZ_BAAAYO010000005.1"/>
</dbReference>
<evidence type="ECO:0000313" key="1">
    <source>
        <dbReference type="EMBL" id="MFB9750508.1"/>
    </source>
</evidence>
<evidence type="ECO:0000313" key="2">
    <source>
        <dbReference type="Proteomes" id="UP001589619"/>
    </source>
</evidence>
<proteinExistence type="predicted"/>
<reference evidence="1 2" key="1">
    <citation type="submission" date="2024-09" db="EMBL/GenBank/DDBJ databases">
        <authorList>
            <person name="Sun Q."/>
            <person name="Mori K."/>
        </authorList>
    </citation>
    <scope>NUCLEOTIDE SEQUENCE [LARGE SCALE GENOMIC DNA]</scope>
    <source>
        <strain evidence="1 2">JCM 12520</strain>
    </source>
</reference>
<organism evidence="1 2">
    <name type="scientific">Paenibacillus hodogayensis</name>
    <dbReference type="NCBI Taxonomy" id="279208"/>
    <lineage>
        <taxon>Bacteria</taxon>
        <taxon>Bacillati</taxon>
        <taxon>Bacillota</taxon>
        <taxon>Bacilli</taxon>
        <taxon>Bacillales</taxon>
        <taxon>Paenibacillaceae</taxon>
        <taxon>Paenibacillus</taxon>
    </lineage>
</organism>
<comment type="caution">
    <text evidence="1">The sequence shown here is derived from an EMBL/GenBank/DDBJ whole genome shotgun (WGS) entry which is preliminary data.</text>
</comment>
<dbReference type="Proteomes" id="UP001589619">
    <property type="component" value="Unassembled WGS sequence"/>
</dbReference>
<dbReference type="EMBL" id="JBHMAG010000003">
    <property type="protein sequence ID" value="MFB9750508.1"/>
    <property type="molecule type" value="Genomic_DNA"/>
</dbReference>
<accession>A0ABV5VQF6</accession>